<accession>A0A0A8L4D7</accession>
<dbReference type="PANTHER" id="PTHR36166:SF1">
    <property type="entry name" value="SRPBCC DOMAIN-CONTAINING PROTEIN"/>
    <property type="match status" value="1"/>
</dbReference>
<comment type="caution">
    <text evidence="1">The sequence shown here is derived from an EMBL/GenBank/DDBJ whole genome shotgun (WGS) entry which is preliminary data.</text>
</comment>
<evidence type="ECO:0000313" key="2">
    <source>
        <dbReference type="Proteomes" id="UP000031516"/>
    </source>
</evidence>
<keyword evidence="2" id="KW-1185">Reference proteome</keyword>
<dbReference type="OrthoDB" id="509124at2759"/>
<evidence type="ECO:0000313" key="1">
    <source>
        <dbReference type="EMBL" id="CDO93722.1"/>
    </source>
</evidence>
<dbReference type="AlphaFoldDB" id="A0A0A8L4D7"/>
<sequence length="150" mass="16675">MADFTAVTIINAPPSTVRNVFLDFGKYSEWAKFITEIRLSDDKAGPVPGSTLKVTLSFDESSSQKMTPTINENSEDAFIWTGTLGTKHIFAGTHKFQFKPSADGQKTELIQSEAFSGFLRSPLLWFVGDKTQKGFETFNIALKNRVESLL</sequence>
<dbReference type="Pfam" id="PF10604">
    <property type="entry name" value="Polyketide_cyc2"/>
    <property type="match status" value="1"/>
</dbReference>
<dbReference type="SUPFAM" id="SSF55961">
    <property type="entry name" value="Bet v1-like"/>
    <property type="match status" value="1"/>
</dbReference>
<name>A0A0A8L4D7_9SACH</name>
<dbReference type="InterPro" id="IPR023393">
    <property type="entry name" value="START-like_dom_sf"/>
</dbReference>
<dbReference type="Proteomes" id="UP000031516">
    <property type="component" value="Unassembled WGS sequence"/>
</dbReference>
<organism evidence="1 2">
    <name type="scientific">Kluyveromyces dobzhanskii CBS 2104</name>
    <dbReference type="NCBI Taxonomy" id="1427455"/>
    <lineage>
        <taxon>Eukaryota</taxon>
        <taxon>Fungi</taxon>
        <taxon>Dikarya</taxon>
        <taxon>Ascomycota</taxon>
        <taxon>Saccharomycotina</taxon>
        <taxon>Saccharomycetes</taxon>
        <taxon>Saccharomycetales</taxon>
        <taxon>Saccharomycetaceae</taxon>
        <taxon>Kluyveromyces</taxon>
    </lineage>
</organism>
<proteinExistence type="predicted"/>
<gene>
    <name evidence="1" type="ORF">KLDO_g2013</name>
</gene>
<reference evidence="1 2" key="1">
    <citation type="submission" date="2014-03" db="EMBL/GenBank/DDBJ databases">
        <title>The genome of Kluyveromyces dobzhanskii.</title>
        <authorList>
            <person name="Nystedt B."/>
            <person name="Astrom S."/>
        </authorList>
    </citation>
    <scope>NUCLEOTIDE SEQUENCE [LARGE SCALE GENOMIC DNA]</scope>
    <source>
        <strain evidence="1 2">CBS 2104</strain>
    </source>
</reference>
<dbReference type="InterPro" id="IPR019587">
    <property type="entry name" value="Polyketide_cyclase/dehydratase"/>
</dbReference>
<dbReference type="PANTHER" id="PTHR36166">
    <property type="entry name" value="CHROMOSOME 9, WHOLE GENOME SHOTGUN SEQUENCE"/>
    <property type="match status" value="1"/>
</dbReference>
<dbReference type="EMBL" id="CCBQ010000027">
    <property type="protein sequence ID" value="CDO93722.1"/>
    <property type="molecule type" value="Genomic_DNA"/>
</dbReference>
<protein>
    <submittedName>
        <fullName evidence="1">WGS project CCBQ000000000 data, contig 00102</fullName>
    </submittedName>
</protein>
<dbReference type="Gene3D" id="3.30.530.20">
    <property type="match status" value="1"/>
</dbReference>
<dbReference type="CDD" id="cd07822">
    <property type="entry name" value="SRPBCC_4"/>
    <property type="match status" value="1"/>
</dbReference>